<dbReference type="EMBL" id="AJXT01000086">
    <property type="protein sequence ID" value="EIL88705.1"/>
    <property type="molecule type" value="Genomic_DNA"/>
</dbReference>
<organism evidence="1 2">
    <name type="scientific">Rhodanobacter spathiphylli B39</name>
    <dbReference type="NCBI Taxonomy" id="1163407"/>
    <lineage>
        <taxon>Bacteria</taxon>
        <taxon>Pseudomonadati</taxon>
        <taxon>Pseudomonadota</taxon>
        <taxon>Gammaproteobacteria</taxon>
        <taxon>Lysobacterales</taxon>
        <taxon>Rhodanobacteraceae</taxon>
        <taxon>Rhodanobacter</taxon>
    </lineage>
</organism>
<reference evidence="1 2" key="1">
    <citation type="journal article" date="2012" name="J. Bacteriol.">
        <title>Genome sequences for six rhodanobacter strains, isolated from soils and the terrestrial subsurface, with variable denitrification capabilities.</title>
        <authorList>
            <person name="Kostka J.E."/>
            <person name="Green S.J."/>
            <person name="Rishishwar L."/>
            <person name="Prakash O."/>
            <person name="Katz L.S."/>
            <person name="Marino-Ramirez L."/>
            <person name="Jordan I.K."/>
            <person name="Munk C."/>
            <person name="Ivanova N."/>
            <person name="Mikhailova N."/>
            <person name="Watson D.B."/>
            <person name="Brown S.D."/>
            <person name="Palumbo A.V."/>
            <person name="Brooks S.C."/>
        </authorList>
    </citation>
    <scope>NUCLEOTIDE SEQUENCE [LARGE SCALE GENOMIC DNA]</scope>
    <source>
        <strain evidence="1 2">B39</strain>
    </source>
</reference>
<protein>
    <recommendedName>
        <fullName evidence="3">Fibronectin type III domain-containing protein</fullName>
    </recommendedName>
</protein>
<dbReference type="Gene3D" id="2.60.40.10">
    <property type="entry name" value="Immunoglobulins"/>
    <property type="match status" value="2"/>
</dbReference>
<feature type="non-terminal residue" evidence="1">
    <location>
        <position position="1"/>
    </location>
</feature>
<comment type="caution">
    <text evidence="1">The sequence shown here is derived from an EMBL/GenBank/DDBJ whole genome shotgun (WGS) entry which is preliminary data.</text>
</comment>
<keyword evidence="2" id="KW-1185">Reference proteome</keyword>
<sequence>QVNGGSWSSVQNSTASSLAISGKTSASYGYRVEACNTNGCGQWSTTKTIAVGVIPAVPGTPSVHASGPSDKPVVTVSWSAVAGATSYTVEETDPGSSVGDTFYSGPNTSASSIIFATGTVKFRVKACNATGCSGWSGYGSVTLQSDFGLAAPAEASSTQEVSGE</sequence>
<dbReference type="InterPro" id="IPR036116">
    <property type="entry name" value="FN3_sf"/>
</dbReference>
<dbReference type="PATRIC" id="fig|1163407.3.peg.3414"/>
<name>I4VNB4_9GAMM</name>
<gene>
    <name evidence="1" type="ORF">UU7_17067</name>
</gene>
<evidence type="ECO:0000313" key="1">
    <source>
        <dbReference type="EMBL" id="EIL88705.1"/>
    </source>
</evidence>
<evidence type="ECO:0008006" key="3">
    <source>
        <dbReference type="Google" id="ProtNLM"/>
    </source>
</evidence>
<accession>I4VNB4</accession>
<proteinExistence type="predicted"/>
<evidence type="ECO:0000313" key="2">
    <source>
        <dbReference type="Proteomes" id="UP000003226"/>
    </source>
</evidence>
<dbReference type="SUPFAM" id="SSF49265">
    <property type="entry name" value="Fibronectin type III"/>
    <property type="match status" value="1"/>
</dbReference>
<dbReference type="InterPro" id="IPR013783">
    <property type="entry name" value="Ig-like_fold"/>
</dbReference>
<dbReference type="AlphaFoldDB" id="I4VNB4"/>
<dbReference type="Proteomes" id="UP000003226">
    <property type="component" value="Unassembled WGS sequence"/>
</dbReference>
<dbReference type="eggNOG" id="COG4733">
    <property type="taxonomic scope" value="Bacteria"/>
</dbReference>